<dbReference type="Proteomes" id="UP000030403">
    <property type="component" value="Unassembled WGS sequence"/>
</dbReference>
<dbReference type="RefSeq" id="WP_027445579.1">
    <property type="nucleotide sequence ID" value="NZ_AULJ01000012.1"/>
</dbReference>
<dbReference type="eggNOG" id="ENOG5031F6R">
    <property type="taxonomic scope" value="Bacteria"/>
</dbReference>
<keyword evidence="2" id="KW-1185">Reference proteome</keyword>
<dbReference type="EMBL" id="AVPF01000014">
    <property type="protein sequence ID" value="KGX89591.1"/>
    <property type="molecule type" value="Genomic_DNA"/>
</dbReference>
<protein>
    <submittedName>
        <fullName evidence="1">Uncharacterized protein</fullName>
    </submittedName>
</protein>
<evidence type="ECO:0000313" key="1">
    <source>
        <dbReference type="EMBL" id="KGX89591.1"/>
    </source>
</evidence>
<organism evidence="1 2">
    <name type="scientific">Pontibacillus marinus BH030004 = DSM 16465</name>
    <dbReference type="NCBI Taxonomy" id="1385511"/>
    <lineage>
        <taxon>Bacteria</taxon>
        <taxon>Bacillati</taxon>
        <taxon>Bacillota</taxon>
        <taxon>Bacilli</taxon>
        <taxon>Bacillales</taxon>
        <taxon>Bacillaceae</taxon>
        <taxon>Pontibacillus</taxon>
    </lineage>
</organism>
<name>A0A0A5G8X2_9BACI</name>
<proteinExistence type="predicted"/>
<accession>A0A0A5G8X2</accession>
<dbReference type="STRING" id="1385511.GCA_000425225_01222"/>
<sequence>MSLFLKHECQAKNGQIEAVLYVNKAQLPEKDDVTKDIKHEAVHYIKTECETIPIRVVRIMIGSMLYFSFAVNSNKELTPLV</sequence>
<comment type="caution">
    <text evidence="1">The sequence shown here is derived from an EMBL/GenBank/DDBJ whole genome shotgun (WGS) entry which is preliminary data.</text>
</comment>
<dbReference type="AlphaFoldDB" id="A0A0A5G8X2"/>
<evidence type="ECO:0000313" key="2">
    <source>
        <dbReference type="Proteomes" id="UP000030403"/>
    </source>
</evidence>
<gene>
    <name evidence="1" type="ORF">N783_05545</name>
</gene>
<reference evidence="1 2" key="1">
    <citation type="submission" date="2013-08" db="EMBL/GenBank/DDBJ databases">
        <authorList>
            <person name="Huang J."/>
            <person name="Wang G."/>
        </authorList>
    </citation>
    <scope>NUCLEOTIDE SEQUENCE [LARGE SCALE GENOMIC DNA]</scope>
    <source>
        <strain evidence="1 2">BH030004</strain>
    </source>
</reference>
<dbReference type="OrthoDB" id="2692253at2"/>